<comment type="similarity">
    <text evidence="3">Belongs to the CotF family.</text>
</comment>
<evidence type="ECO:0000256" key="1">
    <source>
        <dbReference type="ARBA" id="ARBA00022969"/>
    </source>
</evidence>
<keyword evidence="4" id="KW-0946">Virion</keyword>
<dbReference type="eggNOG" id="COG5577">
    <property type="taxonomic scope" value="Bacteria"/>
</dbReference>
<dbReference type="Proteomes" id="UP000019270">
    <property type="component" value="Unassembled WGS sequence"/>
</dbReference>
<dbReference type="OrthoDB" id="1930261at2"/>
<dbReference type="RefSeq" id="WP_035329854.1">
    <property type="nucleotide sequence ID" value="NZ_APVL01000007.1"/>
</dbReference>
<dbReference type="Pfam" id="PF07875">
    <property type="entry name" value="Coat_F"/>
    <property type="match status" value="1"/>
</dbReference>
<name>W7KY64_CYTFI</name>
<dbReference type="InterPro" id="IPR012851">
    <property type="entry name" value="Spore_coat_CotF-like"/>
</dbReference>
<dbReference type="PANTHER" id="PTHR39183">
    <property type="entry name" value="SPORE COAT PROTEIN F-LIKE PROTEIN YHCQ"/>
    <property type="match status" value="1"/>
</dbReference>
<sequence>MNNFLKNLMGMGGMSDQVIATDFLISAKAGIRNIAFALTESGSPEVRELLREQLKIAVETHEKITNYMISRGTYYPHNLKKQLETDMKITETALKLSQKS</sequence>
<proteinExistence type="inferred from homology"/>
<comment type="subcellular location">
    <subcellularLocation>
        <location evidence="2">Spore coat</location>
    </subcellularLocation>
</comment>
<evidence type="ECO:0000256" key="2">
    <source>
        <dbReference type="ARBA" id="ARBA00024325"/>
    </source>
</evidence>
<dbReference type="GO" id="GO:0030435">
    <property type="term" value="P:sporulation resulting in formation of a cellular spore"/>
    <property type="evidence" value="ECO:0007669"/>
    <property type="project" value="UniProtKB-KW"/>
</dbReference>
<dbReference type="PANTHER" id="PTHR39183:SF1">
    <property type="entry name" value="SPORE COAT PROTEIN F-LIKE PROTEIN YHCQ"/>
    <property type="match status" value="1"/>
</dbReference>
<organism evidence="4 5">
    <name type="scientific">Cytobacillus firmus DS1</name>
    <dbReference type="NCBI Taxonomy" id="1307436"/>
    <lineage>
        <taxon>Bacteria</taxon>
        <taxon>Bacillati</taxon>
        <taxon>Bacillota</taxon>
        <taxon>Bacilli</taxon>
        <taxon>Bacillales</taxon>
        <taxon>Bacillaceae</taxon>
        <taxon>Cytobacillus</taxon>
    </lineage>
</organism>
<dbReference type="AlphaFoldDB" id="W7KY64"/>
<dbReference type="Gene3D" id="1.20.1260.10">
    <property type="match status" value="1"/>
</dbReference>
<dbReference type="InterPro" id="IPR012347">
    <property type="entry name" value="Ferritin-like"/>
</dbReference>
<dbReference type="PATRIC" id="fig|1307436.3.peg.2423"/>
<accession>W7KY64</accession>
<evidence type="ECO:0000313" key="4">
    <source>
        <dbReference type="EMBL" id="EWG11083.1"/>
    </source>
</evidence>
<comment type="caution">
    <text evidence="4">The sequence shown here is derived from an EMBL/GenBank/DDBJ whole genome shotgun (WGS) entry which is preliminary data.</text>
</comment>
<keyword evidence="1" id="KW-0749">Sporulation</keyword>
<reference evidence="5" key="1">
    <citation type="submission" date="2013-03" db="EMBL/GenBank/DDBJ databases">
        <title>Draft genome sequence of Bacillus firmus DS1.</title>
        <authorList>
            <person name="Peng D."/>
            <person name="Zhu L."/>
            <person name="Sun M."/>
        </authorList>
    </citation>
    <scope>NUCLEOTIDE SEQUENCE [LARGE SCALE GENOMIC DNA]</scope>
    <source>
        <strain evidence="5">DS1</strain>
    </source>
</reference>
<evidence type="ECO:0000313" key="5">
    <source>
        <dbReference type="Proteomes" id="UP000019270"/>
    </source>
</evidence>
<evidence type="ECO:0000256" key="3">
    <source>
        <dbReference type="ARBA" id="ARBA00024344"/>
    </source>
</evidence>
<reference evidence="4 5" key="2">
    <citation type="journal article" date="2016" name="Sci. Rep.">
        <title>A novel serine protease, Sep1, from Bacillus firmus DS-1 has nematicidal activity and degrades multiple intestinal-associated nematode proteins.</title>
        <authorList>
            <person name="Geng C."/>
            <person name="Nie X."/>
            <person name="Tang Z."/>
            <person name="Zhang Y."/>
            <person name="Lin J."/>
            <person name="Sun M."/>
            <person name="Peng D."/>
        </authorList>
    </citation>
    <scope>NUCLEOTIDE SEQUENCE [LARGE SCALE GENOMIC DNA]</scope>
    <source>
        <strain evidence="4 5">DS1</strain>
    </source>
</reference>
<dbReference type="EMBL" id="APVL01000007">
    <property type="protein sequence ID" value="EWG11083.1"/>
    <property type="molecule type" value="Genomic_DNA"/>
</dbReference>
<keyword evidence="4" id="KW-0167">Capsid protein</keyword>
<gene>
    <name evidence="4" type="ORF">PBF_11342</name>
</gene>
<protein>
    <submittedName>
        <fullName evidence="4">Spore coat protein F-like protein YraD</fullName>
    </submittedName>
</protein>